<organism evidence="2 3">
    <name type="scientific">Henriciella mobilis</name>
    <dbReference type="NCBI Taxonomy" id="2305467"/>
    <lineage>
        <taxon>Bacteria</taxon>
        <taxon>Pseudomonadati</taxon>
        <taxon>Pseudomonadota</taxon>
        <taxon>Alphaproteobacteria</taxon>
        <taxon>Hyphomonadales</taxon>
        <taxon>Hyphomonadaceae</taxon>
        <taxon>Henriciella</taxon>
    </lineage>
</organism>
<dbReference type="NCBIfam" id="TIGR02118">
    <property type="entry name" value="EthD family reductase"/>
    <property type="match status" value="1"/>
</dbReference>
<dbReference type="Proteomes" id="UP000266385">
    <property type="component" value="Unassembled WGS sequence"/>
</dbReference>
<evidence type="ECO:0000313" key="2">
    <source>
        <dbReference type="EMBL" id="RIJ32454.1"/>
    </source>
</evidence>
<dbReference type="OrthoDB" id="6369070at2"/>
<gene>
    <name evidence="2" type="ORF">D1223_00940</name>
</gene>
<dbReference type="EMBL" id="QWFX01000005">
    <property type="protein sequence ID" value="RIJ32454.1"/>
    <property type="molecule type" value="Genomic_DNA"/>
</dbReference>
<keyword evidence="3" id="KW-1185">Reference proteome</keyword>
<dbReference type="Pfam" id="PF07110">
    <property type="entry name" value="EthD"/>
    <property type="match status" value="1"/>
</dbReference>
<dbReference type="InterPro" id="IPR009799">
    <property type="entry name" value="EthD_dom"/>
</dbReference>
<feature type="domain" description="EthD" evidence="1">
    <location>
        <begin position="12"/>
        <end position="107"/>
    </location>
</feature>
<dbReference type="InterPro" id="IPR011008">
    <property type="entry name" value="Dimeric_a/b-barrel"/>
</dbReference>
<protein>
    <submittedName>
        <fullName evidence="2">EthD family reductase</fullName>
    </submittedName>
</protein>
<proteinExistence type="predicted"/>
<comment type="caution">
    <text evidence="2">The sequence shown here is derived from an EMBL/GenBank/DDBJ whole genome shotgun (WGS) entry which is preliminary data.</text>
</comment>
<dbReference type="Gene3D" id="3.30.70.100">
    <property type="match status" value="1"/>
</dbReference>
<accession>A0A399RQF6</accession>
<name>A0A399RQF6_9PROT</name>
<evidence type="ECO:0000313" key="3">
    <source>
        <dbReference type="Proteomes" id="UP000266385"/>
    </source>
</evidence>
<evidence type="ECO:0000259" key="1">
    <source>
        <dbReference type="Pfam" id="PF07110"/>
    </source>
</evidence>
<reference evidence="2 3" key="1">
    <citation type="submission" date="2018-08" db="EMBL/GenBank/DDBJ databases">
        <title>Henriciella mobilis sp. nov., isolated from seawater.</title>
        <authorList>
            <person name="Cheng H."/>
            <person name="Wu Y.-H."/>
            <person name="Xu X.-W."/>
            <person name="Guo L.-L."/>
        </authorList>
    </citation>
    <scope>NUCLEOTIDE SEQUENCE [LARGE SCALE GENOMIC DNA]</scope>
    <source>
        <strain evidence="2 3">JN25</strain>
    </source>
</reference>
<dbReference type="GO" id="GO:0016491">
    <property type="term" value="F:oxidoreductase activity"/>
    <property type="evidence" value="ECO:0007669"/>
    <property type="project" value="InterPro"/>
</dbReference>
<dbReference type="AlphaFoldDB" id="A0A399RQF6"/>
<dbReference type="RefSeq" id="WP_119374535.1">
    <property type="nucleotide sequence ID" value="NZ_QWFX01000005.1"/>
</dbReference>
<sequence>MIKLTFCLHRLPHLSREEFQTYWREQHAPLVAKHAKTLGIARYVQTHAVTHDFNGVMRESRGAPEMHDGVAELWWDSWEALFKAGENPGNAEAGAALLEDERKFIDLARSPLWFNEEHVIVG</sequence>
<dbReference type="SUPFAM" id="SSF54909">
    <property type="entry name" value="Dimeric alpha+beta barrel"/>
    <property type="match status" value="1"/>
</dbReference>